<reference evidence="1 2" key="1">
    <citation type="submission" date="2019-02" db="EMBL/GenBank/DDBJ databases">
        <title>Deep-cultivation of Planctomycetes and their phenomic and genomic characterization uncovers novel biology.</title>
        <authorList>
            <person name="Wiegand S."/>
            <person name="Jogler M."/>
            <person name="Boedeker C."/>
            <person name="Pinto D."/>
            <person name="Vollmers J."/>
            <person name="Rivas-Marin E."/>
            <person name="Kohn T."/>
            <person name="Peeters S.H."/>
            <person name="Heuer A."/>
            <person name="Rast P."/>
            <person name="Oberbeckmann S."/>
            <person name="Bunk B."/>
            <person name="Jeske O."/>
            <person name="Meyerdierks A."/>
            <person name="Storesund J.E."/>
            <person name="Kallscheuer N."/>
            <person name="Luecker S."/>
            <person name="Lage O.M."/>
            <person name="Pohl T."/>
            <person name="Merkel B.J."/>
            <person name="Hornburger P."/>
            <person name="Mueller R.-W."/>
            <person name="Bruemmer F."/>
            <person name="Labrenz M."/>
            <person name="Spormann A.M."/>
            <person name="Op den Camp H."/>
            <person name="Overmann J."/>
            <person name="Amann R."/>
            <person name="Jetten M.S.M."/>
            <person name="Mascher T."/>
            <person name="Medema M.H."/>
            <person name="Devos D.P."/>
            <person name="Kaster A.-K."/>
            <person name="Ovreas L."/>
            <person name="Rohde M."/>
            <person name="Galperin M.Y."/>
            <person name="Jogler C."/>
        </authorList>
    </citation>
    <scope>NUCLEOTIDE SEQUENCE [LARGE SCALE GENOMIC DNA]</scope>
    <source>
        <strain evidence="1 2">Pla85_3_4</strain>
    </source>
</reference>
<dbReference type="KEGG" id="lcre:Pla8534_51360"/>
<sequence length="179" mass="19566">MTTWIALFRGINVGGNNRLTMDQLRADLESLGCRRVETYIQSGNVVFQSASRSVAVLGSKIAQRIQSQHQFEPRVLLLSPRELQQAIDQNPFPQATDDPKSLHFFFLEGAPTDPDLDALAAVKAPTEAYCLVGRVFYLHAPAGIGRSKLAAIVERKLGVVATARNYRTVGQLATMAAKA</sequence>
<dbReference type="AlphaFoldDB" id="A0A518DZL6"/>
<dbReference type="Pfam" id="PF08002">
    <property type="entry name" value="DUF1697"/>
    <property type="match status" value="1"/>
</dbReference>
<name>A0A518DZL6_9BACT</name>
<dbReference type="OrthoDB" id="9806494at2"/>
<dbReference type="SUPFAM" id="SSF160379">
    <property type="entry name" value="SP0830-like"/>
    <property type="match status" value="1"/>
</dbReference>
<protein>
    <recommendedName>
        <fullName evidence="3">DUF1697 domain-containing protein</fullName>
    </recommendedName>
</protein>
<proteinExistence type="predicted"/>
<accession>A0A518DZL6</accession>
<evidence type="ECO:0000313" key="2">
    <source>
        <dbReference type="Proteomes" id="UP000317648"/>
    </source>
</evidence>
<evidence type="ECO:0008006" key="3">
    <source>
        <dbReference type="Google" id="ProtNLM"/>
    </source>
</evidence>
<keyword evidence="2" id="KW-1185">Reference proteome</keyword>
<evidence type="ECO:0000313" key="1">
    <source>
        <dbReference type="EMBL" id="QDU97290.1"/>
    </source>
</evidence>
<dbReference type="Proteomes" id="UP000317648">
    <property type="component" value="Chromosome"/>
</dbReference>
<organism evidence="1 2">
    <name type="scientific">Lignipirellula cremea</name>
    <dbReference type="NCBI Taxonomy" id="2528010"/>
    <lineage>
        <taxon>Bacteria</taxon>
        <taxon>Pseudomonadati</taxon>
        <taxon>Planctomycetota</taxon>
        <taxon>Planctomycetia</taxon>
        <taxon>Pirellulales</taxon>
        <taxon>Pirellulaceae</taxon>
        <taxon>Lignipirellula</taxon>
    </lineage>
</organism>
<gene>
    <name evidence="1" type="ORF">Pla8534_51360</name>
</gene>
<dbReference type="Gene3D" id="3.30.70.1280">
    <property type="entry name" value="SP0830-like domains"/>
    <property type="match status" value="1"/>
</dbReference>
<dbReference type="PIRSF" id="PIRSF008502">
    <property type="entry name" value="UCP008502"/>
    <property type="match status" value="1"/>
</dbReference>
<dbReference type="PANTHER" id="PTHR36439">
    <property type="entry name" value="BLL4334 PROTEIN"/>
    <property type="match status" value="1"/>
</dbReference>
<dbReference type="PANTHER" id="PTHR36439:SF1">
    <property type="entry name" value="DUF1697 DOMAIN-CONTAINING PROTEIN"/>
    <property type="match status" value="1"/>
</dbReference>
<dbReference type="EMBL" id="CP036433">
    <property type="protein sequence ID" value="QDU97290.1"/>
    <property type="molecule type" value="Genomic_DNA"/>
</dbReference>
<dbReference type="InterPro" id="IPR012545">
    <property type="entry name" value="DUF1697"/>
</dbReference>
<dbReference type="RefSeq" id="WP_145056077.1">
    <property type="nucleotide sequence ID" value="NZ_CP036433.1"/>
</dbReference>